<evidence type="ECO:0000313" key="2">
    <source>
        <dbReference type="EMBL" id="GKV25102.1"/>
    </source>
</evidence>
<dbReference type="Proteomes" id="UP001054252">
    <property type="component" value="Unassembled WGS sequence"/>
</dbReference>
<keyword evidence="1" id="KW-1133">Transmembrane helix</keyword>
<comment type="caution">
    <text evidence="2">The sequence shown here is derived from an EMBL/GenBank/DDBJ whole genome shotgun (WGS) entry which is preliminary data.</text>
</comment>
<evidence type="ECO:0000313" key="3">
    <source>
        <dbReference type="Proteomes" id="UP001054252"/>
    </source>
</evidence>
<accession>A0AAV5KKH6</accession>
<proteinExistence type="predicted"/>
<sequence length="82" mass="9447">MYNLPRVQISVDPGRADIIAKANRGNPKSDDHIPINSGAVMRDQKLCLSIDMDLRRTYRLFAHFFFNAPNFCVFARAMVRVY</sequence>
<protein>
    <submittedName>
        <fullName evidence="2">Uncharacterized protein</fullName>
    </submittedName>
</protein>
<dbReference type="AlphaFoldDB" id="A0AAV5KKH6"/>
<name>A0AAV5KKH6_9ROSI</name>
<organism evidence="2 3">
    <name type="scientific">Rubroshorea leprosula</name>
    <dbReference type="NCBI Taxonomy" id="152421"/>
    <lineage>
        <taxon>Eukaryota</taxon>
        <taxon>Viridiplantae</taxon>
        <taxon>Streptophyta</taxon>
        <taxon>Embryophyta</taxon>
        <taxon>Tracheophyta</taxon>
        <taxon>Spermatophyta</taxon>
        <taxon>Magnoliopsida</taxon>
        <taxon>eudicotyledons</taxon>
        <taxon>Gunneridae</taxon>
        <taxon>Pentapetalae</taxon>
        <taxon>rosids</taxon>
        <taxon>malvids</taxon>
        <taxon>Malvales</taxon>
        <taxon>Dipterocarpaceae</taxon>
        <taxon>Rubroshorea</taxon>
    </lineage>
</organism>
<dbReference type="EMBL" id="BPVZ01000068">
    <property type="protein sequence ID" value="GKV25102.1"/>
    <property type="molecule type" value="Genomic_DNA"/>
</dbReference>
<keyword evidence="3" id="KW-1185">Reference proteome</keyword>
<keyword evidence="1" id="KW-0472">Membrane</keyword>
<evidence type="ECO:0000256" key="1">
    <source>
        <dbReference type="SAM" id="Phobius"/>
    </source>
</evidence>
<keyword evidence="1" id="KW-0812">Transmembrane</keyword>
<reference evidence="2 3" key="1">
    <citation type="journal article" date="2021" name="Commun. Biol.">
        <title>The genome of Shorea leprosula (Dipterocarpaceae) highlights the ecological relevance of drought in aseasonal tropical rainforests.</title>
        <authorList>
            <person name="Ng K.K.S."/>
            <person name="Kobayashi M.J."/>
            <person name="Fawcett J.A."/>
            <person name="Hatakeyama M."/>
            <person name="Paape T."/>
            <person name="Ng C.H."/>
            <person name="Ang C.C."/>
            <person name="Tnah L.H."/>
            <person name="Lee C.T."/>
            <person name="Nishiyama T."/>
            <person name="Sese J."/>
            <person name="O'Brien M.J."/>
            <person name="Copetti D."/>
            <person name="Mohd Noor M.I."/>
            <person name="Ong R.C."/>
            <person name="Putra M."/>
            <person name="Sireger I.Z."/>
            <person name="Indrioko S."/>
            <person name="Kosugi Y."/>
            <person name="Izuno A."/>
            <person name="Isagi Y."/>
            <person name="Lee S.L."/>
            <person name="Shimizu K.K."/>
        </authorList>
    </citation>
    <scope>NUCLEOTIDE SEQUENCE [LARGE SCALE GENOMIC DNA]</scope>
    <source>
        <strain evidence="2">214</strain>
    </source>
</reference>
<gene>
    <name evidence="2" type="ORF">SLEP1_g34595</name>
</gene>
<feature type="transmembrane region" description="Helical" evidence="1">
    <location>
        <begin position="60"/>
        <end position="79"/>
    </location>
</feature>